<dbReference type="AlphaFoldDB" id="A0A6B0GK77"/>
<evidence type="ECO:0000259" key="5">
    <source>
        <dbReference type="Pfam" id="PF00535"/>
    </source>
</evidence>
<gene>
    <name evidence="6" type="ORF">GQS65_12720</name>
</gene>
<protein>
    <submittedName>
        <fullName evidence="6">Glycosyltransferase</fullName>
    </submittedName>
</protein>
<evidence type="ECO:0000256" key="3">
    <source>
        <dbReference type="ARBA" id="ARBA00022679"/>
    </source>
</evidence>
<dbReference type="RefSeq" id="WP_158205019.1">
    <property type="nucleotide sequence ID" value="NZ_WSZK01000021.1"/>
</dbReference>
<dbReference type="GO" id="GO:0004582">
    <property type="term" value="F:dolichyl-phosphate beta-D-mannosyltransferase activity"/>
    <property type="evidence" value="ECO:0007669"/>
    <property type="project" value="InterPro"/>
</dbReference>
<organism evidence="6 7">
    <name type="scientific">Halomarina oriensis</name>
    <dbReference type="NCBI Taxonomy" id="671145"/>
    <lineage>
        <taxon>Archaea</taxon>
        <taxon>Methanobacteriati</taxon>
        <taxon>Methanobacteriota</taxon>
        <taxon>Stenosarchaea group</taxon>
        <taxon>Halobacteria</taxon>
        <taxon>Halobacteriales</taxon>
        <taxon>Natronomonadaceae</taxon>
        <taxon>Halomarina</taxon>
    </lineage>
</organism>
<comment type="caution">
    <text evidence="6">The sequence shown here is derived from an EMBL/GenBank/DDBJ whole genome shotgun (WGS) entry which is preliminary data.</text>
</comment>
<keyword evidence="2" id="KW-0328">Glycosyltransferase</keyword>
<dbReference type="PANTHER" id="PTHR43398">
    <property type="entry name" value="DOLICHOL-PHOSPHATE MANNOSYLTRANSFERASE SUBUNIT 1"/>
    <property type="match status" value="1"/>
</dbReference>
<evidence type="ECO:0000256" key="2">
    <source>
        <dbReference type="ARBA" id="ARBA00022676"/>
    </source>
</evidence>
<evidence type="ECO:0000313" key="6">
    <source>
        <dbReference type="EMBL" id="MWG35336.1"/>
    </source>
</evidence>
<dbReference type="OrthoDB" id="147253at2157"/>
<feature type="region of interest" description="Disordered" evidence="4">
    <location>
        <begin position="1"/>
        <end position="33"/>
    </location>
</feature>
<dbReference type="GO" id="GO:0006488">
    <property type="term" value="P:dolichol-linked oligosaccharide biosynthetic process"/>
    <property type="evidence" value="ECO:0007669"/>
    <property type="project" value="TreeGrafter"/>
</dbReference>
<accession>A0A6B0GK77</accession>
<dbReference type="SUPFAM" id="SSF53448">
    <property type="entry name" value="Nucleotide-diphospho-sugar transferases"/>
    <property type="match status" value="1"/>
</dbReference>
<dbReference type="GO" id="GO:0035269">
    <property type="term" value="P:protein O-linked glycosylation via mannose"/>
    <property type="evidence" value="ECO:0007669"/>
    <property type="project" value="TreeGrafter"/>
</dbReference>
<reference evidence="6 7" key="1">
    <citation type="submission" date="2019-12" db="EMBL/GenBank/DDBJ databases">
        <title>Halocatena pleomorpha gen. nov. sp. nov., an extremely halophilic archaeon of family Halobacteriaceae isolated from saltpan soil.</title>
        <authorList>
            <person name="Pal Y."/>
            <person name="Verma A."/>
            <person name="Krishnamurthi S."/>
            <person name="Kumar P."/>
        </authorList>
    </citation>
    <scope>NUCLEOTIDE SEQUENCE [LARGE SCALE GENOMIC DNA]</scope>
    <source>
        <strain evidence="6 7">JCM 16495</strain>
    </source>
</reference>
<dbReference type="PANTHER" id="PTHR43398:SF1">
    <property type="entry name" value="DOLICHOL-PHOSPHATE MANNOSYLTRANSFERASE SUBUNIT 1"/>
    <property type="match status" value="1"/>
</dbReference>
<evidence type="ECO:0000313" key="7">
    <source>
        <dbReference type="Proteomes" id="UP000451471"/>
    </source>
</evidence>
<keyword evidence="7" id="KW-1185">Reference proteome</keyword>
<dbReference type="InterPro" id="IPR001173">
    <property type="entry name" value="Glyco_trans_2-like"/>
</dbReference>
<dbReference type="Proteomes" id="UP000451471">
    <property type="component" value="Unassembled WGS sequence"/>
</dbReference>
<evidence type="ECO:0000256" key="4">
    <source>
        <dbReference type="SAM" id="MobiDB-lite"/>
    </source>
</evidence>
<evidence type="ECO:0000256" key="1">
    <source>
        <dbReference type="ARBA" id="ARBA00006739"/>
    </source>
</evidence>
<dbReference type="CDD" id="cd06442">
    <property type="entry name" value="DPM1_like"/>
    <property type="match status" value="1"/>
</dbReference>
<feature type="compositionally biased region" description="Polar residues" evidence="4">
    <location>
        <begin position="1"/>
        <end position="12"/>
    </location>
</feature>
<sequence length="262" mass="29813">MSTEPTDRQATSVRPPERTSEVLETDPEWEGGGLSVVVPTYNERTNVRRTVDRCRDALDDRPFEIVVVDDDSPDETWRVARDQYDDDDRVRVVRRQHDRGLATAVLRGFDEARHEYCVVIDADLQHPPELLPELADGFGDGADIVVGSRHVDGGGIDGWSVYRRVVSRTATLLTRATVPNARPIHDPLSGFFAVRRELLAGCEFAPTGYKILLELLAVCEHDRVVEVPYVFHERERGESKLSGQEYIEFLRHLYTLRRRSDC</sequence>
<comment type="similarity">
    <text evidence="1">Belongs to the glycosyltransferase 2 family.</text>
</comment>
<name>A0A6B0GK77_9EURY</name>
<proteinExistence type="inferred from homology"/>
<dbReference type="EMBL" id="WSZK01000021">
    <property type="protein sequence ID" value="MWG35336.1"/>
    <property type="molecule type" value="Genomic_DNA"/>
</dbReference>
<dbReference type="GO" id="GO:0016020">
    <property type="term" value="C:membrane"/>
    <property type="evidence" value="ECO:0007669"/>
    <property type="project" value="GOC"/>
</dbReference>
<keyword evidence="3 6" id="KW-0808">Transferase</keyword>
<dbReference type="Gene3D" id="3.90.550.10">
    <property type="entry name" value="Spore Coat Polysaccharide Biosynthesis Protein SpsA, Chain A"/>
    <property type="match status" value="1"/>
</dbReference>
<dbReference type="InterPro" id="IPR029044">
    <property type="entry name" value="Nucleotide-diphossugar_trans"/>
</dbReference>
<dbReference type="InterPro" id="IPR039528">
    <property type="entry name" value="DPM1-like"/>
</dbReference>
<dbReference type="Pfam" id="PF00535">
    <property type="entry name" value="Glycos_transf_2"/>
    <property type="match status" value="1"/>
</dbReference>
<dbReference type="GO" id="GO:0006506">
    <property type="term" value="P:GPI anchor biosynthetic process"/>
    <property type="evidence" value="ECO:0007669"/>
    <property type="project" value="TreeGrafter"/>
</dbReference>
<feature type="domain" description="Glycosyltransferase 2-like" evidence="5">
    <location>
        <begin position="35"/>
        <end position="199"/>
    </location>
</feature>